<feature type="coiled-coil region" evidence="1">
    <location>
        <begin position="236"/>
        <end position="263"/>
    </location>
</feature>
<organism evidence="3 4">
    <name type="scientific">Aduncisulcus paluster</name>
    <dbReference type="NCBI Taxonomy" id="2918883"/>
    <lineage>
        <taxon>Eukaryota</taxon>
        <taxon>Metamonada</taxon>
        <taxon>Carpediemonas-like organisms</taxon>
        <taxon>Aduncisulcus</taxon>
    </lineage>
</organism>
<dbReference type="EMBL" id="BQXS01012447">
    <property type="protein sequence ID" value="GKT23155.1"/>
    <property type="molecule type" value="Genomic_DNA"/>
</dbReference>
<evidence type="ECO:0000256" key="2">
    <source>
        <dbReference type="SAM" id="MobiDB-lite"/>
    </source>
</evidence>
<feature type="coiled-coil region" evidence="1">
    <location>
        <begin position="425"/>
        <end position="549"/>
    </location>
</feature>
<sequence length="667" mass="76577">MPLKPLPQDLIADSDDTVCKYCGVSYLVLHTVEKLNQEVDSLKMKLKDQEVEYSQQLELKDQEIRRLLAELKQYKTKVDTAESTRSVDSSAIRELKNALNAVTRMNKTLETEKSDLQSELDLFRSSLEKKTKEFDEFKTTAREKIFSSLSGNISDRLKKYHLEVESIGFSIQKYLKTIDFTHINLKIAEALHQHICSCEEKDLELSKLSLSQSRIKDFQSDISRLSQQHEKDGAIIKQYSDQISELQSEITSHKQSMAESKTQEDLLRKDLIETQANTHQLISANSKLRDSISEHLTTISTLSDENEGLKGKVKAFQRDLTSLRSSSSSIGQMQTKIRLQLSESASTIRQLQKTLKEKEQEICSIRDSLEVSNKNVISLQSNLTESRSLCSSLSAGRTAAEAMVVKMKEEISKAHDSALQAQERESELLKRMGDLSLEKEEEEERIKKEIEMAVKRGIEEERKKWQEKLSSLSLQFQNDQATIVDAMKRKISDLEEKLRESEHLISEQSNNLRNITSQKMELEKNLQQERDLISRLKAEKEEKKELLTEGKVDAPKEKEEFSKLLSKISELEALRDKDCAKIRVMEETIREECKERTHLLMLVKRMQRGAMMQQQKEQLSQQPKESVHSSSASTSSSSSSSSSSSAYYRMKQRGRGRISKRTYSEHK</sequence>
<dbReference type="Gene3D" id="1.10.287.1490">
    <property type="match status" value="1"/>
</dbReference>
<evidence type="ECO:0000256" key="1">
    <source>
        <dbReference type="SAM" id="Coils"/>
    </source>
</evidence>
<dbReference type="PANTHER" id="PTHR34251">
    <property type="entry name" value="LEUCINE-, GLUTAMATE- AND LYSINE-RICH PROTEIN 1"/>
    <property type="match status" value="1"/>
</dbReference>
<feature type="region of interest" description="Disordered" evidence="2">
    <location>
        <begin position="609"/>
        <end position="667"/>
    </location>
</feature>
<dbReference type="PANTHER" id="PTHR34251:SF1">
    <property type="entry name" value="LEUCINE, GLUTAMATE AND LYSINE RICH 1"/>
    <property type="match status" value="1"/>
</dbReference>
<dbReference type="InterPro" id="IPR038799">
    <property type="entry name" value="LEKR1"/>
</dbReference>
<feature type="coiled-coil region" evidence="1">
    <location>
        <begin position="299"/>
        <end position="361"/>
    </location>
</feature>
<proteinExistence type="predicted"/>
<reference evidence="3" key="1">
    <citation type="submission" date="2022-03" db="EMBL/GenBank/DDBJ databases">
        <title>Draft genome sequence of Aduncisulcus paluster, a free-living microaerophilic Fornicata.</title>
        <authorList>
            <person name="Yuyama I."/>
            <person name="Kume K."/>
            <person name="Tamura T."/>
            <person name="Inagaki Y."/>
            <person name="Hashimoto T."/>
        </authorList>
    </citation>
    <scope>NUCLEOTIDE SEQUENCE</scope>
    <source>
        <strain evidence="3">NY0171</strain>
    </source>
</reference>
<comment type="caution">
    <text evidence="3">The sequence shown here is derived from an EMBL/GenBank/DDBJ whole genome shotgun (WGS) entry which is preliminary data.</text>
</comment>
<protein>
    <submittedName>
        <fullName evidence="3">Uncharacterized protein</fullName>
    </submittedName>
</protein>
<feature type="coiled-coil region" evidence="1">
    <location>
        <begin position="32"/>
        <end position="133"/>
    </location>
</feature>
<keyword evidence="4" id="KW-1185">Reference proteome</keyword>
<evidence type="ECO:0000313" key="3">
    <source>
        <dbReference type="EMBL" id="GKT23155.1"/>
    </source>
</evidence>
<name>A0ABQ5JZ52_9EUKA</name>
<dbReference type="Proteomes" id="UP001057375">
    <property type="component" value="Unassembled WGS sequence"/>
</dbReference>
<keyword evidence="1" id="KW-0175">Coiled coil</keyword>
<accession>A0ABQ5JZ52</accession>
<gene>
    <name evidence="3" type="ORF">ADUPG1_012340</name>
</gene>
<feature type="compositionally biased region" description="Low complexity" evidence="2">
    <location>
        <begin position="613"/>
        <end position="646"/>
    </location>
</feature>
<feature type="compositionally biased region" description="Basic residues" evidence="2">
    <location>
        <begin position="650"/>
        <end position="660"/>
    </location>
</feature>
<evidence type="ECO:0000313" key="4">
    <source>
        <dbReference type="Proteomes" id="UP001057375"/>
    </source>
</evidence>